<protein>
    <submittedName>
        <fullName evidence="1">Uncharacterized protein</fullName>
    </submittedName>
</protein>
<proteinExistence type="predicted"/>
<dbReference type="Proteomes" id="UP000241769">
    <property type="component" value="Unassembled WGS sequence"/>
</dbReference>
<dbReference type="AlphaFoldDB" id="A0A2P6MTI1"/>
<organism evidence="1 2">
    <name type="scientific">Planoprotostelium fungivorum</name>
    <dbReference type="NCBI Taxonomy" id="1890364"/>
    <lineage>
        <taxon>Eukaryota</taxon>
        <taxon>Amoebozoa</taxon>
        <taxon>Evosea</taxon>
        <taxon>Variosea</taxon>
        <taxon>Cavosteliida</taxon>
        <taxon>Cavosteliaceae</taxon>
        <taxon>Planoprotostelium</taxon>
    </lineage>
</organism>
<gene>
    <name evidence="1" type="ORF">PROFUN_07408</name>
</gene>
<name>A0A2P6MTI1_9EUKA</name>
<keyword evidence="2" id="KW-1185">Reference proteome</keyword>
<dbReference type="InParanoid" id="A0A2P6MTI1"/>
<dbReference type="EMBL" id="MDYQ01000421">
    <property type="protein sequence ID" value="PRP75015.1"/>
    <property type="molecule type" value="Genomic_DNA"/>
</dbReference>
<evidence type="ECO:0000313" key="1">
    <source>
        <dbReference type="EMBL" id="PRP75015.1"/>
    </source>
</evidence>
<sequence length="60" mass="6598">MDMVSAIRRCIVGDAGHRDRADIPAILPSDFNLNLLWILVSSPPLSSLYDKNLNCLCDPA</sequence>
<comment type="caution">
    <text evidence="1">The sequence shown here is derived from an EMBL/GenBank/DDBJ whole genome shotgun (WGS) entry which is preliminary data.</text>
</comment>
<evidence type="ECO:0000313" key="2">
    <source>
        <dbReference type="Proteomes" id="UP000241769"/>
    </source>
</evidence>
<reference evidence="1 2" key="1">
    <citation type="journal article" date="2018" name="Genome Biol. Evol.">
        <title>Multiple Roots of Fruiting Body Formation in Amoebozoa.</title>
        <authorList>
            <person name="Hillmann F."/>
            <person name="Forbes G."/>
            <person name="Novohradska S."/>
            <person name="Ferling I."/>
            <person name="Riege K."/>
            <person name="Groth M."/>
            <person name="Westermann M."/>
            <person name="Marz M."/>
            <person name="Spaller T."/>
            <person name="Winckler T."/>
            <person name="Schaap P."/>
            <person name="Glockner G."/>
        </authorList>
    </citation>
    <scope>NUCLEOTIDE SEQUENCE [LARGE SCALE GENOMIC DNA]</scope>
    <source>
        <strain evidence="1 2">Jena</strain>
    </source>
</reference>
<accession>A0A2P6MTI1</accession>